<comment type="caution">
    <text evidence="1">The sequence shown here is derived from an EMBL/GenBank/DDBJ whole genome shotgun (WGS) entry which is preliminary data.</text>
</comment>
<dbReference type="SUPFAM" id="SSF48452">
    <property type="entry name" value="TPR-like"/>
    <property type="match status" value="1"/>
</dbReference>
<dbReference type="Gene3D" id="2.60.120.260">
    <property type="entry name" value="Galactose-binding domain-like"/>
    <property type="match status" value="1"/>
</dbReference>
<dbReference type="EMBL" id="DRLF01000178">
    <property type="protein sequence ID" value="HEC06170.1"/>
    <property type="molecule type" value="Genomic_DNA"/>
</dbReference>
<evidence type="ECO:0008006" key="2">
    <source>
        <dbReference type="Google" id="ProtNLM"/>
    </source>
</evidence>
<dbReference type="Proteomes" id="UP000886339">
    <property type="component" value="Unassembled WGS sequence"/>
</dbReference>
<reference evidence="1" key="1">
    <citation type="journal article" date="2020" name="mSystems">
        <title>Genome- and Community-Level Interaction Insights into Carbon Utilization and Element Cycling Functions of Hydrothermarchaeota in Hydrothermal Sediment.</title>
        <authorList>
            <person name="Zhou Z."/>
            <person name="Liu Y."/>
            <person name="Xu W."/>
            <person name="Pan J."/>
            <person name="Luo Z.H."/>
            <person name="Li M."/>
        </authorList>
    </citation>
    <scope>NUCLEOTIDE SEQUENCE [LARGE SCALE GENOMIC DNA]</scope>
    <source>
        <strain evidence="1">HyVt-458</strain>
    </source>
</reference>
<accession>A0A831WBA9</accession>
<dbReference type="Pfam" id="PF14559">
    <property type="entry name" value="TPR_19"/>
    <property type="match status" value="1"/>
</dbReference>
<evidence type="ECO:0000313" key="1">
    <source>
        <dbReference type="EMBL" id="HEC06170.1"/>
    </source>
</evidence>
<dbReference type="Gene3D" id="1.25.40.10">
    <property type="entry name" value="Tetratricopeptide repeat domain"/>
    <property type="match status" value="1"/>
</dbReference>
<proteinExistence type="predicted"/>
<protein>
    <recommendedName>
        <fullName evidence="2">Tetratricopeptide repeat protein</fullName>
    </recommendedName>
</protein>
<sequence length="422" mass="48401">MNWTATRRTALRVILLLLALLIAWRILSNGLGEHFTRQALLGDEQAVGKALLWNPEQPTALYLRAESLMQSEPAQAEALLRKSIRLNPGNAVPMEMLARLLFDRHQIEAADEMIDLAVRRMPARKDIQLSAARYWVKRGQLSRAMENWAAVLRLDPGMGEKIYPTLTQIAENSQSVGLFKSLAESPPNWWDDFFIYLSEHAKKLETVVTVASIRHASKITLSRVERDELVKRLQEDHQWPEAYLVWVNGLDSEERRYLGSVFDGGFELAPANTGFGWYFPENKAWLIRRKNTYGAEGEKALHIFYKGENTPVNQVYQPLLLSPGHYVMNMRTRVDRLRVQGGIRWMLRCLGDESRVLGMGPLLVGASDWETHQFSFEVPNDKACTGQLLRLEIVGEDTDDRIVEGEVWFDRLSIRKIEHEQH</sequence>
<dbReference type="InterPro" id="IPR011990">
    <property type="entry name" value="TPR-like_helical_dom_sf"/>
</dbReference>
<dbReference type="AlphaFoldDB" id="A0A831WBA9"/>
<organism evidence="1">
    <name type="scientific">Thiolapillus brandeum</name>
    <dbReference type="NCBI Taxonomy" id="1076588"/>
    <lineage>
        <taxon>Bacteria</taxon>
        <taxon>Pseudomonadati</taxon>
        <taxon>Pseudomonadota</taxon>
        <taxon>Gammaproteobacteria</taxon>
        <taxon>Chromatiales</taxon>
        <taxon>Sedimenticolaceae</taxon>
        <taxon>Thiolapillus</taxon>
    </lineage>
</organism>
<name>A0A831WBA9_9GAMM</name>
<gene>
    <name evidence="1" type="ORF">ENJ12_04930</name>
</gene>